<dbReference type="InterPro" id="IPR050393">
    <property type="entry name" value="MFP_Efflux_Pump"/>
</dbReference>
<dbReference type="KEGG" id="mbry:B1812_03110"/>
<evidence type="ECO:0000256" key="3">
    <source>
        <dbReference type="ARBA" id="ARBA00022692"/>
    </source>
</evidence>
<keyword evidence="11" id="KW-1185">Reference proteome</keyword>
<organism evidence="10 11">
    <name type="scientific">Methylocystis bryophila</name>
    <dbReference type="NCBI Taxonomy" id="655015"/>
    <lineage>
        <taxon>Bacteria</taxon>
        <taxon>Pseudomonadati</taxon>
        <taxon>Pseudomonadota</taxon>
        <taxon>Alphaproteobacteria</taxon>
        <taxon>Hyphomicrobiales</taxon>
        <taxon>Methylocystaceae</taxon>
        <taxon>Methylocystis</taxon>
    </lineage>
</organism>
<keyword evidence="3" id="KW-0812">Transmembrane</keyword>
<feature type="coiled-coil region" evidence="6">
    <location>
        <begin position="88"/>
        <end position="160"/>
    </location>
</feature>
<evidence type="ECO:0000256" key="1">
    <source>
        <dbReference type="ARBA" id="ARBA00004167"/>
    </source>
</evidence>
<dbReference type="Pfam" id="PF25876">
    <property type="entry name" value="HH_MFP_RND"/>
    <property type="match status" value="1"/>
</dbReference>
<dbReference type="PANTHER" id="PTHR30367:SF1">
    <property type="entry name" value="MULTIDRUG RESISTANCE PROTEIN MDTN"/>
    <property type="match status" value="1"/>
</dbReference>
<proteinExistence type="inferred from homology"/>
<protein>
    <recommendedName>
        <fullName evidence="12">Efflux transporter periplasmic adaptor subunit</fullName>
    </recommendedName>
</protein>
<dbReference type="InterPro" id="IPR058634">
    <property type="entry name" value="AaeA-lik-b-barrel"/>
</dbReference>
<feature type="domain" description="p-hydroxybenzoic acid efflux pump subunit AaeA-like beta-barrel" evidence="9">
    <location>
        <begin position="192"/>
        <end position="289"/>
    </location>
</feature>
<feature type="domain" description="Multidrug resistance protein MdtA-like alpha-helical hairpin" evidence="7">
    <location>
        <begin position="91"/>
        <end position="156"/>
    </location>
</feature>
<gene>
    <name evidence="10" type="ORF">B1812_03110</name>
</gene>
<dbReference type="Pfam" id="PF25917">
    <property type="entry name" value="BSH_RND"/>
    <property type="match status" value="1"/>
</dbReference>
<dbReference type="InterPro" id="IPR006143">
    <property type="entry name" value="RND_pump_MFP"/>
</dbReference>
<evidence type="ECO:0000259" key="7">
    <source>
        <dbReference type="Pfam" id="PF25876"/>
    </source>
</evidence>
<dbReference type="Pfam" id="PF25963">
    <property type="entry name" value="Beta-barrel_AAEA"/>
    <property type="match status" value="1"/>
</dbReference>
<accession>A0A1W6N0G9</accession>
<evidence type="ECO:0000313" key="10">
    <source>
        <dbReference type="EMBL" id="ARN83321.1"/>
    </source>
</evidence>
<comment type="subcellular location">
    <subcellularLocation>
        <location evidence="1">Membrane</location>
        <topology evidence="1">Single-pass membrane protein</topology>
    </subcellularLocation>
</comment>
<dbReference type="Gene3D" id="1.10.287.470">
    <property type="entry name" value="Helix hairpin bin"/>
    <property type="match status" value="1"/>
</dbReference>
<dbReference type="InterPro" id="IPR058624">
    <property type="entry name" value="MdtA-like_HH"/>
</dbReference>
<evidence type="ECO:0000259" key="8">
    <source>
        <dbReference type="Pfam" id="PF25917"/>
    </source>
</evidence>
<dbReference type="NCBIfam" id="TIGR01730">
    <property type="entry name" value="RND_mfp"/>
    <property type="match status" value="1"/>
</dbReference>
<name>A0A1W6N0G9_9HYPH</name>
<dbReference type="STRING" id="655015.B1812_03110"/>
<evidence type="ECO:0000256" key="4">
    <source>
        <dbReference type="ARBA" id="ARBA00022989"/>
    </source>
</evidence>
<dbReference type="GO" id="GO:0022857">
    <property type="term" value="F:transmembrane transporter activity"/>
    <property type="evidence" value="ECO:0007669"/>
    <property type="project" value="InterPro"/>
</dbReference>
<evidence type="ECO:0008006" key="12">
    <source>
        <dbReference type="Google" id="ProtNLM"/>
    </source>
</evidence>
<keyword evidence="5" id="KW-0472">Membrane</keyword>
<evidence type="ECO:0000259" key="9">
    <source>
        <dbReference type="Pfam" id="PF25963"/>
    </source>
</evidence>
<dbReference type="Gene3D" id="2.40.30.170">
    <property type="match status" value="1"/>
</dbReference>
<feature type="domain" description="Multidrug resistance protein MdtA-like barrel-sandwich hybrid" evidence="8">
    <location>
        <begin position="49"/>
        <end position="187"/>
    </location>
</feature>
<evidence type="ECO:0000256" key="5">
    <source>
        <dbReference type="ARBA" id="ARBA00023136"/>
    </source>
</evidence>
<dbReference type="Proteomes" id="UP000193978">
    <property type="component" value="Chromosome"/>
</dbReference>
<evidence type="ECO:0000256" key="2">
    <source>
        <dbReference type="ARBA" id="ARBA00009477"/>
    </source>
</evidence>
<evidence type="ECO:0000256" key="6">
    <source>
        <dbReference type="SAM" id="Coils"/>
    </source>
</evidence>
<evidence type="ECO:0000313" key="11">
    <source>
        <dbReference type="Proteomes" id="UP000193978"/>
    </source>
</evidence>
<keyword evidence="6" id="KW-0175">Coiled coil</keyword>
<reference evidence="10 11" key="1">
    <citation type="submission" date="2017-02" db="EMBL/GenBank/DDBJ databases">
        <authorList>
            <person name="Peterson S.W."/>
        </authorList>
    </citation>
    <scope>NUCLEOTIDE SEQUENCE [LARGE SCALE GENOMIC DNA]</scope>
    <source>
        <strain evidence="10 11">S285</strain>
    </source>
</reference>
<keyword evidence="4" id="KW-1133">Transmembrane helix</keyword>
<dbReference type="SUPFAM" id="SSF111369">
    <property type="entry name" value="HlyD-like secretion proteins"/>
    <property type="match status" value="1"/>
</dbReference>
<dbReference type="PANTHER" id="PTHR30367">
    <property type="entry name" value="P-HYDROXYBENZOIC ACID EFFLUX PUMP SUBUNIT AAEA-RELATED"/>
    <property type="match status" value="1"/>
</dbReference>
<dbReference type="InterPro" id="IPR058625">
    <property type="entry name" value="MdtA-like_BSH"/>
</dbReference>
<dbReference type="GO" id="GO:0016020">
    <property type="term" value="C:membrane"/>
    <property type="evidence" value="ECO:0007669"/>
    <property type="project" value="InterPro"/>
</dbReference>
<comment type="similarity">
    <text evidence="2">Belongs to the membrane fusion protein (MFP) (TC 8.A.1) family.</text>
</comment>
<dbReference type="AlphaFoldDB" id="A0A1W6N0G9"/>
<dbReference type="EMBL" id="CP019948">
    <property type="protein sequence ID" value="ARN83321.1"/>
    <property type="molecule type" value="Genomic_DNA"/>
</dbReference>
<sequence>MAARPHFRLAPFLLTAVTAGLAAAFGWAMWDAYMGAPWTRDGSVRAYVVALAPEVAGQIVEFPVKDNQFVHKGDRLMLIDPRDFRIAVSHSEAAVKQAKATLENTEIEAKRRQKLVKDVSISVEEEETYATKAIASRAQYEQALADLDQAKVNLERTEVRAPVNGWVTNLLAQRGDYAHVGQNVISLVDADSFWVDGYFEEIYLDQIHVGDPAEIKLMSYRPTLRGHVNSIARAINVPNAQPNHQGIASVNPIFTWVRLAQRIPVRVHIDEAPKGVALSAGMTATVQVNPATPARSK</sequence>